<protein>
    <submittedName>
        <fullName evidence="1">Uncharacterized protein</fullName>
    </submittedName>
</protein>
<dbReference type="Proteomes" id="UP000501570">
    <property type="component" value="Chromosome"/>
</dbReference>
<reference evidence="1 2" key="1">
    <citation type="submission" date="2019-09" db="EMBL/GenBank/DDBJ databases">
        <title>FDA dAtabase for Regulatory Grade micrObial Sequences (FDA-ARGOS): Supporting development and validation of Infectious Disease Dx tests.</title>
        <authorList>
            <person name="Sciortino C."/>
            <person name="Tallon L."/>
            <person name="Sadzewicz L."/>
            <person name="Vavikolanu K."/>
            <person name="Mehta A."/>
            <person name="Aluvathingal J."/>
            <person name="Nadendla S."/>
            <person name="Nandy P."/>
            <person name="Geyer C."/>
            <person name="Yan Y."/>
            <person name="Sichtig H."/>
        </authorList>
    </citation>
    <scope>NUCLEOTIDE SEQUENCE [LARGE SCALE GENOMIC DNA]</scope>
    <source>
        <strain evidence="1 2">FDAARGOS_636</strain>
    </source>
</reference>
<sequence length="220" mass="26351">MKINEDFIKELLVFKAQKNPDMNGGPSNILLFKNYLNTMKQWCETLNFDFSYNLMRYKDRNDLIRILFPELRKELLDIDFYRLNLLEGVSINIDHRSFDYLYLYYYIYWNILKAEYPTVFEPYFHLPHPYESAYRLLSKGSSVQCFEGYLSVSVDKFYYEISKDPASVDFSLPSMDDGFMEYIDAQYKLLLPEGRYVTDIFDQEKVNAMWAEYQSLSENS</sequence>
<proteinExistence type="predicted"/>
<gene>
    <name evidence="1" type="ORF">FOB44_00635</name>
</gene>
<evidence type="ECO:0000313" key="1">
    <source>
        <dbReference type="EMBL" id="QIY89240.1"/>
    </source>
</evidence>
<organism evidence="1 2">
    <name type="scientific">Chryseobacterium gallinarum</name>
    <dbReference type="NCBI Taxonomy" id="1324352"/>
    <lineage>
        <taxon>Bacteria</taxon>
        <taxon>Pseudomonadati</taxon>
        <taxon>Bacteroidota</taxon>
        <taxon>Flavobacteriia</taxon>
        <taxon>Flavobacteriales</taxon>
        <taxon>Weeksellaceae</taxon>
        <taxon>Chryseobacterium group</taxon>
        <taxon>Chryseobacterium</taxon>
    </lineage>
</organism>
<name>A0ABX6KKX2_CHRGL</name>
<dbReference type="RefSeq" id="WP_168237274.1">
    <property type="nucleotide sequence ID" value="NZ_CP050995.1"/>
</dbReference>
<dbReference type="EMBL" id="CP050995">
    <property type="protein sequence ID" value="QIY89240.1"/>
    <property type="molecule type" value="Genomic_DNA"/>
</dbReference>
<accession>A0ABX6KKX2</accession>
<evidence type="ECO:0000313" key="2">
    <source>
        <dbReference type="Proteomes" id="UP000501570"/>
    </source>
</evidence>
<keyword evidence="2" id="KW-1185">Reference proteome</keyword>